<evidence type="ECO:0000313" key="2">
    <source>
        <dbReference type="Proteomes" id="UP000299102"/>
    </source>
</evidence>
<accession>A0A4C1THS9</accession>
<sequence length="207" mass="22036">DSASVCRDYLPSVHKASAASRRRPTAWETQISRPKSQPFSVRGLARVDIECFPSSFMEDGALNPNVVPVFDSGSGTALDFNPDHVFDSNPNPTHGFDSDPILNFGCAGIPAARAASAARARYPAGRGSLNAICRLRYDDLSPIRDQARPHPLNGSLSMGLLQMPLQLLHAVDPNEIMRDKAPSGAGHGAAIKLGSAAGPLACCFPFR</sequence>
<proteinExistence type="predicted"/>
<evidence type="ECO:0000313" key="1">
    <source>
        <dbReference type="EMBL" id="GBP13130.1"/>
    </source>
</evidence>
<name>A0A4C1THS9_EUMVA</name>
<keyword evidence="2" id="KW-1185">Reference proteome</keyword>
<dbReference type="EMBL" id="BGZK01005230">
    <property type="protein sequence ID" value="GBP13130.1"/>
    <property type="molecule type" value="Genomic_DNA"/>
</dbReference>
<reference evidence="1 2" key="1">
    <citation type="journal article" date="2019" name="Commun. Biol.">
        <title>The bagworm genome reveals a unique fibroin gene that provides high tensile strength.</title>
        <authorList>
            <person name="Kono N."/>
            <person name="Nakamura H."/>
            <person name="Ohtoshi R."/>
            <person name="Tomita M."/>
            <person name="Numata K."/>
            <person name="Arakawa K."/>
        </authorList>
    </citation>
    <scope>NUCLEOTIDE SEQUENCE [LARGE SCALE GENOMIC DNA]</scope>
</reference>
<dbReference type="AlphaFoldDB" id="A0A4C1THS9"/>
<gene>
    <name evidence="1" type="ORF">EVAR_98563_1</name>
</gene>
<organism evidence="1 2">
    <name type="scientific">Eumeta variegata</name>
    <name type="common">Bagworm moth</name>
    <name type="synonym">Eumeta japonica</name>
    <dbReference type="NCBI Taxonomy" id="151549"/>
    <lineage>
        <taxon>Eukaryota</taxon>
        <taxon>Metazoa</taxon>
        <taxon>Ecdysozoa</taxon>
        <taxon>Arthropoda</taxon>
        <taxon>Hexapoda</taxon>
        <taxon>Insecta</taxon>
        <taxon>Pterygota</taxon>
        <taxon>Neoptera</taxon>
        <taxon>Endopterygota</taxon>
        <taxon>Lepidoptera</taxon>
        <taxon>Glossata</taxon>
        <taxon>Ditrysia</taxon>
        <taxon>Tineoidea</taxon>
        <taxon>Psychidae</taxon>
        <taxon>Oiketicinae</taxon>
        <taxon>Eumeta</taxon>
    </lineage>
</organism>
<protein>
    <submittedName>
        <fullName evidence="1">Uncharacterized protein</fullName>
    </submittedName>
</protein>
<dbReference type="Proteomes" id="UP000299102">
    <property type="component" value="Unassembled WGS sequence"/>
</dbReference>
<comment type="caution">
    <text evidence="1">The sequence shown here is derived from an EMBL/GenBank/DDBJ whole genome shotgun (WGS) entry which is preliminary data.</text>
</comment>
<feature type="non-terminal residue" evidence="1">
    <location>
        <position position="1"/>
    </location>
</feature>